<dbReference type="STRING" id="640938.TR210_2679"/>
<organism evidence="2 4">
    <name type="scientific">Trichococcus ilyis</name>
    <dbReference type="NCBI Taxonomy" id="640938"/>
    <lineage>
        <taxon>Bacteria</taxon>
        <taxon>Bacillati</taxon>
        <taxon>Bacillota</taxon>
        <taxon>Bacilli</taxon>
        <taxon>Lactobacillales</taxon>
        <taxon>Carnobacteriaceae</taxon>
        <taxon>Trichococcus</taxon>
    </lineage>
</organism>
<feature type="domain" description="PTS EIIA type-2" evidence="1">
    <location>
        <begin position="5"/>
        <end position="151"/>
    </location>
</feature>
<protein>
    <submittedName>
        <fullName evidence="3">PTS system, galactitol-specific IIA component</fullName>
    </submittedName>
    <submittedName>
        <fullName evidence="2">Phosphoenolpyruvate-dependent sugar phosphotransferase system eiia 2</fullName>
    </submittedName>
</protein>
<keyword evidence="2" id="KW-0670">Pyruvate</keyword>
<evidence type="ECO:0000313" key="5">
    <source>
        <dbReference type="Proteomes" id="UP000199280"/>
    </source>
</evidence>
<reference evidence="3 5" key="2">
    <citation type="submission" date="2016-10" db="EMBL/GenBank/DDBJ databases">
        <authorList>
            <person name="Varghese N."/>
            <person name="Submissions S."/>
        </authorList>
    </citation>
    <scope>NUCLEOTIDE SEQUENCE [LARGE SCALE GENOMIC DNA]</scope>
    <source>
        <strain evidence="3 5">DSM 22150</strain>
    </source>
</reference>
<dbReference type="AlphaFoldDB" id="A0A143Z6H6"/>
<dbReference type="Pfam" id="PF00359">
    <property type="entry name" value="PTS_EIIA_2"/>
    <property type="match status" value="1"/>
</dbReference>
<dbReference type="EMBL" id="FJNB01000027">
    <property type="protein sequence ID" value="CZR09129.1"/>
    <property type="molecule type" value="Genomic_DNA"/>
</dbReference>
<dbReference type="SUPFAM" id="SSF55804">
    <property type="entry name" value="Phoshotransferase/anion transport protein"/>
    <property type="match status" value="1"/>
</dbReference>
<dbReference type="PANTHER" id="PTHR47738:SF3">
    <property type="entry name" value="PHOSPHOTRANSFERASE SYSTEM MANNITOL_FRUCTOSE-SPECIFIC IIA DOMAIN CONTAINING PROTEIN"/>
    <property type="match status" value="1"/>
</dbReference>
<dbReference type="GO" id="GO:0016740">
    <property type="term" value="F:transferase activity"/>
    <property type="evidence" value="ECO:0007669"/>
    <property type="project" value="UniProtKB-KW"/>
</dbReference>
<dbReference type="Gene3D" id="3.40.930.10">
    <property type="entry name" value="Mannitol-specific EII, Chain A"/>
    <property type="match status" value="1"/>
</dbReference>
<dbReference type="InterPro" id="IPR002178">
    <property type="entry name" value="PTS_EIIA_type-2_dom"/>
</dbReference>
<dbReference type="PANTHER" id="PTHR47738">
    <property type="entry name" value="PTS SYSTEM FRUCTOSE-LIKE EIIA COMPONENT-RELATED"/>
    <property type="match status" value="1"/>
</dbReference>
<dbReference type="CDD" id="cd00211">
    <property type="entry name" value="PTS_IIA_fru"/>
    <property type="match status" value="1"/>
</dbReference>
<proteinExistence type="predicted"/>
<accession>A0A143Z6H6</accession>
<gene>
    <name evidence="3" type="ORF">SAMN05216375_13025</name>
    <name evidence="2" type="ORF">TR210_2679</name>
</gene>
<reference evidence="2 4" key="1">
    <citation type="submission" date="2016-02" db="EMBL/GenBank/DDBJ databases">
        <authorList>
            <person name="Wen L."/>
            <person name="He K."/>
            <person name="Yang H."/>
        </authorList>
    </citation>
    <scope>NUCLEOTIDE SEQUENCE [LARGE SCALE GENOMIC DNA]</scope>
    <source>
        <strain evidence="2">Trichococcus_R210</strain>
    </source>
</reference>
<keyword evidence="2" id="KW-0808">Transferase</keyword>
<evidence type="ECO:0000313" key="3">
    <source>
        <dbReference type="EMBL" id="SEJ83916.1"/>
    </source>
</evidence>
<keyword evidence="5" id="KW-1185">Reference proteome</keyword>
<dbReference type="InterPro" id="IPR016152">
    <property type="entry name" value="PTrfase/Anion_transptr"/>
</dbReference>
<dbReference type="Proteomes" id="UP000199280">
    <property type="component" value="Unassembled WGS sequence"/>
</dbReference>
<dbReference type="PROSITE" id="PS51094">
    <property type="entry name" value="PTS_EIIA_TYPE_2"/>
    <property type="match status" value="1"/>
</dbReference>
<name>A0A143Z6H6_9LACT</name>
<dbReference type="Proteomes" id="UP000076878">
    <property type="component" value="Unassembled WGS sequence"/>
</dbReference>
<sequence length="152" mass="17325">MSYKDMFDASWVDLNIQAATEEEAFELVAAKLMEAGVVNAGYLKGITERERNFPTGLITQHLNIALPHSDPEYVNKPFVFVARLTDEVVCRQMGDSQEMPVKDLFFLGIKNGKEQVGLLQAFMNLFMDKKFVDQYRSTVSTKDVYQLFVNNI</sequence>
<evidence type="ECO:0000313" key="2">
    <source>
        <dbReference type="EMBL" id="CZR09129.1"/>
    </source>
</evidence>
<dbReference type="InterPro" id="IPR051541">
    <property type="entry name" value="PTS_SugarTrans_NitroReg"/>
</dbReference>
<dbReference type="OrthoDB" id="370976at2"/>
<dbReference type="EMBL" id="FNYT01000030">
    <property type="protein sequence ID" value="SEJ83916.1"/>
    <property type="molecule type" value="Genomic_DNA"/>
</dbReference>
<evidence type="ECO:0000259" key="1">
    <source>
        <dbReference type="PROSITE" id="PS51094"/>
    </source>
</evidence>
<dbReference type="RefSeq" id="WP_068624616.1">
    <property type="nucleotide sequence ID" value="NZ_FJNB01000027.1"/>
</dbReference>
<evidence type="ECO:0000313" key="4">
    <source>
        <dbReference type="Proteomes" id="UP000076878"/>
    </source>
</evidence>